<keyword evidence="4" id="KW-0472">Membrane</keyword>
<dbReference type="RefSeq" id="WP_010262092.1">
    <property type="nucleotide sequence ID" value="NZ_CAEG01000011.1"/>
</dbReference>
<protein>
    <submittedName>
        <fullName evidence="9">Fimbrillin-A associated anchor protein Mfa1 and Mfa2</fullName>
    </submittedName>
</protein>
<dbReference type="OrthoDB" id="1033921at2"/>
<evidence type="ECO:0000256" key="7">
    <source>
        <dbReference type="ARBA" id="ARBA00023288"/>
    </source>
</evidence>
<dbReference type="STRING" id="1033731.SAMN05444145_10459"/>
<dbReference type="Gene3D" id="2.60.40.2100">
    <property type="match status" value="1"/>
</dbReference>
<gene>
    <name evidence="9" type="ORF">SAMN05444145_10459</name>
</gene>
<comment type="similarity">
    <text evidence="2">Belongs to the bacteroidetes fimbrillin superfamily. FimB/Mfa2 family.</text>
</comment>
<sequence>MKKLSKTLCILISLALPAGCINEDMSDCPSPYNTELTFSYSGDRQDPAMFSRTIDGVTLVVFDRADGQHILDKAIVKADLNRFQGTELDLPAGDYRIVCWGNAFDDTELLSDNLSEGRVHAPAYGSGGKIATNDHLYYGEYDITVPTAADASGKVTGDIPFRSAHIDMRIYMKGLDGLSDPAAWPELEIGNLMPQYDLRMNAIQPFGTTYHPVLAQDDEKKALAACFQVLRFADDNPVTVTVREAAPGNAVRAAVNLREYMEKNDISVDNLHEAAVEMLIEFTDLGVSITIPDWNSSITDPEI</sequence>
<keyword evidence="3 8" id="KW-0732">Signal</keyword>
<proteinExistence type="inferred from homology"/>
<dbReference type="GO" id="GO:0009279">
    <property type="term" value="C:cell outer membrane"/>
    <property type="evidence" value="ECO:0007669"/>
    <property type="project" value="UniProtKB-SubCell"/>
</dbReference>
<evidence type="ECO:0000313" key="10">
    <source>
        <dbReference type="Proteomes" id="UP000183253"/>
    </source>
</evidence>
<dbReference type="InterPro" id="IPR014941">
    <property type="entry name" value="FimB/Mfa2/Mfa3"/>
</dbReference>
<evidence type="ECO:0000256" key="2">
    <source>
        <dbReference type="ARBA" id="ARBA00007248"/>
    </source>
</evidence>
<evidence type="ECO:0000256" key="5">
    <source>
        <dbReference type="ARBA" id="ARBA00023139"/>
    </source>
</evidence>
<evidence type="ECO:0000313" key="9">
    <source>
        <dbReference type="EMBL" id="SEA52126.1"/>
    </source>
</evidence>
<evidence type="ECO:0000256" key="3">
    <source>
        <dbReference type="ARBA" id="ARBA00022729"/>
    </source>
</evidence>
<feature type="chain" id="PRO_5010212761" evidence="8">
    <location>
        <begin position="19"/>
        <end position="303"/>
    </location>
</feature>
<reference evidence="9 10" key="1">
    <citation type="submission" date="2016-10" db="EMBL/GenBank/DDBJ databases">
        <authorList>
            <person name="de Groot N.N."/>
        </authorList>
    </citation>
    <scope>NUCLEOTIDE SEQUENCE [LARGE SCALE GENOMIC DNA]</scope>
    <source>
        <strain evidence="9 10">DSM 25383</strain>
    </source>
</reference>
<evidence type="ECO:0000256" key="1">
    <source>
        <dbReference type="ARBA" id="ARBA00004442"/>
    </source>
</evidence>
<keyword evidence="6" id="KW-0998">Cell outer membrane</keyword>
<organism evidence="9 10">
    <name type="scientific">Alistipes timonensis JC136</name>
    <dbReference type="NCBI Taxonomy" id="1033731"/>
    <lineage>
        <taxon>Bacteria</taxon>
        <taxon>Pseudomonadati</taxon>
        <taxon>Bacteroidota</taxon>
        <taxon>Bacteroidia</taxon>
        <taxon>Bacteroidales</taxon>
        <taxon>Rikenellaceae</taxon>
        <taxon>Alistipes</taxon>
    </lineage>
</organism>
<name>A0A1H4BVF0_9BACT</name>
<dbReference type="EMBL" id="FNRI01000004">
    <property type="protein sequence ID" value="SEA52126.1"/>
    <property type="molecule type" value="Genomic_DNA"/>
</dbReference>
<feature type="signal peptide" evidence="8">
    <location>
        <begin position="1"/>
        <end position="18"/>
    </location>
</feature>
<keyword evidence="10" id="KW-1185">Reference proteome</keyword>
<evidence type="ECO:0000256" key="4">
    <source>
        <dbReference type="ARBA" id="ARBA00023136"/>
    </source>
</evidence>
<dbReference type="AlphaFoldDB" id="A0A1H4BVF0"/>
<keyword evidence="7" id="KW-0449">Lipoprotein</keyword>
<accession>A0A1H4BVF0</accession>
<comment type="subcellular location">
    <subcellularLocation>
        <location evidence="1">Cell outer membrane</location>
    </subcellularLocation>
</comment>
<dbReference type="Proteomes" id="UP000183253">
    <property type="component" value="Unassembled WGS sequence"/>
</dbReference>
<evidence type="ECO:0000256" key="8">
    <source>
        <dbReference type="SAM" id="SignalP"/>
    </source>
</evidence>
<keyword evidence="5" id="KW-0564">Palmitate</keyword>
<evidence type="ECO:0000256" key="6">
    <source>
        <dbReference type="ARBA" id="ARBA00023237"/>
    </source>
</evidence>
<dbReference type="Pfam" id="PF08842">
    <property type="entry name" value="Mfa2"/>
    <property type="match status" value="1"/>
</dbReference>